<dbReference type="GO" id="GO:0035770">
    <property type="term" value="C:ribonucleoprotein granule"/>
    <property type="evidence" value="ECO:0007669"/>
    <property type="project" value="TreeGrafter"/>
</dbReference>
<dbReference type="GO" id="GO:0044528">
    <property type="term" value="P:regulation of mitochondrial mRNA stability"/>
    <property type="evidence" value="ECO:0007669"/>
    <property type="project" value="TreeGrafter"/>
</dbReference>
<protein>
    <submittedName>
        <fullName evidence="2">Uncharacterized protein</fullName>
    </submittedName>
</protein>
<dbReference type="GO" id="GO:0000963">
    <property type="term" value="P:mitochondrial RNA processing"/>
    <property type="evidence" value="ECO:0007669"/>
    <property type="project" value="TreeGrafter"/>
</dbReference>
<feature type="region of interest" description="Disordered" evidence="1">
    <location>
        <begin position="1"/>
        <end position="59"/>
    </location>
</feature>
<organism evidence="2 3">
    <name type="scientific">Symbiodinium natans</name>
    <dbReference type="NCBI Taxonomy" id="878477"/>
    <lineage>
        <taxon>Eukaryota</taxon>
        <taxon>Sar</taxon>
        <taxon>Alveolata</taxon>
        <taxon>Dinophyceae</taxon>
        <taxon>Suessiales</taxon>
        <taxon>Symbiodiniaceae</taxon>
        <taxon>Symbiodinium</taxon>
    </lineage>
</organism>
<proteinExistence type="predicted"/>
<evidence type="ECO:0000313" key="3">
    <source>
        <dbReference type="Proteomes" id="UP000604046"/>
    </source>
</evidence>
<accession>A0A812L0B7</accession>
<gene>
    <name evidence="2" type="ORF">SNAT2548_LOCUS10615</name>
</gene>
<name>A0A812L0B7_9DINO</name>
<keyword evidence="3" id="KW-1185">Reference proteome</keyword>
<dbReference type="GO" id="GO:0003723">
    <property type="term" value="F:RNA binding"/>
    <property type="evidence" value="ECO:0007669"/>
    <property type="project" value="TreeGrafter"/>
</dbReference>
<dbReference type="InterPro" id="IPR050870">
    <property type="entry name" value="FAST_kinase"/>
</dbReference>
<evidence type="ECO:0000313" key="2">
    <source>
        <dbReference type="EMBL" id="CAE7239326.1"/>
    </source>
</evidence>
<dbReference type="EMBL" id="CAJNDS010000882">
    <property type="protein sequence ID" value="CAE7239326.1"/>
    <property type="molecule type" value="Genomic_DNA"/>
</dbReference>
<comment type="caution">
    <text evidence="2">The sequence shown here is derived from an EMBL/GenBank/DDBJ whole genome shotgun (WGS) entry which is preliminary data.</text>
</comment>
<dbReference type="PANTHER" id="PTHR21228:SF40">
    <property type="entry name" value="LD45607P"/>
    <property type="match status" value="1"/>
</dbReference>
<reference evidence="2" key="1">
    <citation type="submission" date="2021-02" db="EMBL/GenBank/DDBJ databases">
        <authorList>
            <person name="Dougan E. K."/>
            <person name="Rhodes N."/>
            <person name="Thang M."/>
            <person name="Chan C."/>
        </authorList>
    </citation>
    <scope>NUCLEOTIDE SEQUENCE</scope>
</reference>
<dbReference type="GO" id="GO:0005759">
    <property type="term" value="C:mitochondrial matrix"/>
    <property type="evidence" value="ECO:0007669"/>
    <property type="project" value="TreeGrafter"/>
</dbReference>
<dbReference type="Proteomes" id="UP000604046">
    <property type="component" value="Unassembled WGS sequence"/>
</dbReference>
<feature type="non-terminal residue" evidence="2">
    <location>
        <position position="351"/>
    </location>
</feature>
<dbReference type="PANTHER" id="PTHR21228">
    <property type="entry name" value="FAST LEU-RICH DOMAIN-CONTAINING"/>
    <property type="match status" value="1"/>
</dbReference>
<evidence type="ECO:0000256" key="1">
    <source>
        <dbReference type="SAM" id="MobiDB-lite"/>
    </source>
</evidence>
<dbReference type="OrthoDB" id="551107at2759"/>
<sequence length="351" mass="37761">MQAPHGPNGTESGGNGHAEPARPAKISFYAPGAFPSSRASGAPPIYAVPGGGRRPREAGELDGRLRDATKPQELMQLVARELARFDIGNLVVAFTSAAKFEDGCDTHSAWPGLLERLLETADFLEPRGLSMTAYAAAKLVFGDDRFLAPLAEASVRRASRFGATDVAKACWAFAKLRFVEEPPARSFWQAMAEPAVRNIPGARFVDVSMICWAFAATDQASPAVFEAASAETRAVVHELPPRSLAGVAWAFARARHHDPGLYQLLAQRSVEVLSDFTAHDAASFCWGFTAAEMPHTQLFERLAMHLNQPGERNVSALRRLSAPLAAELSWAFASASIQAPGTFETLAEVCT</sequence>
<dbReference type="AlphaFoldDB" id="A0A812L0B7"/>